<reference evidence="3" key="1">
    <citation type="submission" date="2016-06" db="UniProtKB">
        <authorList>
            <consortium name="WormBaseParasite"/>
        </authorList>
    </citation>
    <scope>IDENTIFICATION</scope>
</reference>
<organism evidence="3">
    <name type="scientific">Gongylonema pulchrum</name>
    <dbReference type="NCBI Taxonomy" id="637853"/>
    <lineage>
        <taxon>Eukaryota</taxon>
        <taxon>Metazoa</taxon>
        <taxon>Ecdysozoa</taxon>
        <taxon>Nematoda</taxon>
        <taxon>Chromadorea</taxon>
        <taxon>Rhabditida</taxon>
        <taxon>Spirurina</taxon>
        <taxon>Spiruromorpha</taxon>
        <taxon>Spiruroidea</taxon>
        <taxon>Gongylonematidae</taxon>
        <taxon>Gongylonema</taxon>
    </lineage>
</organism>
<dbReference type="OrthoDB" id="304622at2759"/>
<dbReference type="Proteomes" id="UP000271098">
    <property type="component" value="Unassembled WGS sequence"/>
</dbReference>
<dbReference type="AlphaFoldDB" id="A0A183DLQ0"/>
<gene>
    <name evidence="1" type="ORF">GPUH_LOCUS9641</name>
</gene>
<evidence type="ECO:0000313" key="1">
    <source>
        <dbReference type="EMBL" id="VDK75114.1"/>
    </source>
</evidence>
<name>A0A183DLQ0_9BILA</name>
<proteinExistence type="predicted"/>
<keyword evidence="2" id="KW-1185">Reference proteome</keyword>
<reference evidence="1 2" key="2">
    <citation type="submission" date="2018-11" db="EMBL/GenBank/DDBJ databases">
        <authorList>
            <consortium name="Pathogen Informatics"/>
        </authorList>
    </citation>
    <scope>NUCLEOTIDE SEQUENCE [LARGE SCALE GENOMIC DNA]</scope>
</reference>
<protein>
    <submittedName>
        <fullName evidence="3">Oxidored_FMN domain-containing protein</fullName>
    </submittedName>
</protein>
<dbReference type="WBParaSite" id="GPUH_0000965201-mRNA-1">
    <property type="protein sequence ID" value="GPUH_0000965201-mRNA-1"/>
    <property type="gene ID" value="GPUH_0000965201"/>
</dbReference>
<evidence type="ECO:0000313" key="2">
    <source>
        <dbReference type="Proteomes" id="UP000271098"/>
    </source>
</evidence>
<accession>A0A183DLQ0</accession>
<evidence type="ECO:0000313" key="3">
    <source>
        <dbReference type="WBParaSite" id="GPUH_0000965201-mRNA-1"/>
    </source>
</evidence>
<sequence>MELLENWGAPDCIGLTGLEFLGPHGIILEHLDCNVTASVASQIAHRYRSLLQIC</sequence>
<dbReference type="EMBL" id="UYRT01032496">
    <property type="protein sequence ID" value="VDK75114.1"/>
    <property type="molecule type" value="Genomic_DNA"/>
</dbReference>